<accession>A0A1W1X231</accession>
<gene>
    <name evidence="2" type="ORF">SAMN02745857_00454</name>
</gene>
<evidence type="ECO:0000256" key="1">
    <source>
        <dbReference type="SAM" id="MobiDB-lite"/>
    </source>
</evidence>
<dbReference type="Pfam" id="PF07793">
    <property type="entry name" value="DUF1631"/>
    <property type="match status" value="1"/>
</dbReference>
<protein>
    <recommendedName>
        <fullName evidence="4">Thymidine phosphorylase</fullName>
    </recommendedName>
</protein>
<dbReference type="InterPro" id="IPR012434">
    <property type="entry name" value="DUF1631"/>
</dbReference>
<dbReference type="OrthoDB" id="8571923at2"/>
<organism evidence="2 3">
    <name type="scientific">Andreprevotia lacus DSM 23236</name>
    <dbReference type="NCBI Taxonomy" id="1121001"/>
    <lineage>
        <taxon>Bacteria</taxon>
        <taxon>Pseudomonadati</taxon>
        <taxon>Pseudomonadota</taxon>
        <taxon>Betaproteobacteria</taxon>
        <taxon>Neisseriales</taxon>
        <taxon>Chitinibacteraceae</taxon>
        <taxon>Andreprevotia</taxon>
    </lineage>
</organism>
<evidence type="ECO:0000313" key="3">
    <source>
        <dbReference type="Proteomes" id="UP000192761"/>
    </source>
</evidence>
<keyword evidence="3" id="KW-1185">Reference proteome</keyword>
<dbReference type="Proteomes" id="UP000192761">
    <property type="component" value="Unassembled WGS sequence"/>
</dbReference>
<reference evidence="2 3" key="1">
    <citation type="submission" date="2017-04" db="EMBL/GenBank/DDBJ databases">
        <authorList>
            <person name="Afonso C.L."/>
            <person name="Miller P.J."/>
            <person name="Scott M.A."/>
            <person name="Spackman E."/>
            <person name="Goraichik I."/>
            <person name="Dimitrov K.M."/>
            <person name="Suarez D.L."/>
            <person name="Swayne D.E."/>
        </authorList>
    </citation>
    <scope>NUCLEOTIDE SEQUENCE [LARGE SCALE GENOMIC DNA]</scope>
    <source>
        <strain evidence="2 3">DSM 23236</strain>
    </source>
</reference>
<dbReference type="EMBL" id="FWXD01000002">
    <property type="protein sequence ID" value="SMC18029.1"/>
    <property type="molecule type" value="Genomic_DNA"/>
</dbReference>
<dbReference type="STRING" id="1121001.SAMN02745857_00454"/>
<dbReference type="AlphaFoldDB" id="A0A1W1X231"/>
<dbReference type="RefSeq" id="WP_084088923.1">
    <property type="nucleotide sequence ID" value="NZ_FWXD01000002.1"/>
</dbReference>
<evidence type="ECO:0000313" key="2">
    <source>
        <dbReference type="EMBL" id="SMC18029.1"/>
    </source>
</evidence>
<proteinExistence type="predicted"/>
<sequence>MDRNDLLAATRSEFLRAFAASISDLAERASASLFESADRARSMAEQRDLLDARIVLGQHAGQLHAQLLDGMERLLNRSFQTAYSTFRPSFSDSFSASSLSLLDTSAVEGELRLDAVTNRLRGQAEEALRDLNIRVALLFEQDNIKERENPFRPYLLSRCIASSAESMSTVPEIVVLLTDHLCDGLLDRVAVLYERLNVLLARHGIAAELQLKIRRQVAGPGAVPQPAGAEADRAPDAAAAAPPAAQPFDAAAMAATMSQLSELSELLSAQSRLDNLFQLVQHPDRAAPPPIVIDSAAVEQLAHTLRDGQTVPPATQSTGWLAGAQSVGNVLRGLFSGLRPGGLRPLEPVAAGVQTPLLEMVQSLQHSPFRPDEQDGAEGTLQNLIIEQRQTLNQAVGDSNEQMIIDIVGMLFEFILRDNQVPAEVRAQLGRLQFAVLRIALLDPALFSQKNHPARMLVNRIGSISAGLHRVDPGGERVANEIRRIIEALLADPHDDVSLFSTMLDQLDAFIAHELRTADARVQRAAQAVENTESRTLQYARITAMIAEGLTGLTLDGYLRDFLIQTWAQVIEHAGRTDEARAQSYQLLIPDLIWSIVPKPGPHERKQLFAMIPALLPALQQGLSLIGWSEAQRQQFVHWLVEAHKDALRVVDLPGVPPPLSMLHERFAPVFAKAREAEQAVSASEPPQMDERLFDEAIRELEVDLQVFDRMLGDSDSANDASVEQEGMVDTGALGDATVAVVPQQDPLAILRSGVPIEVNLDGNPTEGTLSWVNQSESTLILSMGDDRPPLVIGAKLIRRLLSSGRARFIEVPAVFERAVESLLESADRVA</sequence>
<evidence type="ECO:0008006" key="4">
    <source>
        <dbReference type="Google" id="ProtNLM"/>
    </source>
</evidence>
<feature type="compositionally biased region" description="Low complexity" evidence="1">
    <location>
        <begin position="220"/>
        <end position="229"/>
    </location>
</feature>
<feature type="region of interest" description="Disordered" evidence="1">
    <location>
        <begin position="220"/>
        <end position="243"/>
    </location>
</feature>
<name>A0A1W1X231_9NEIS</name>